<keyword evidence="1" id="KW-0175">Coiled coil</keyword>
<dbReference type="OrthoDB" id="10463836at2759"/>
<feature type="compositionally biased region" description="Low complexity" evidence="2">
    <location>
        <begin position="190"/>
        <end position="212"/>
    </location>
</feature>
<dbReference type="AlphaFoldDB" id="A0A9P6TZG4"/>
<evidence type="ECO:0000313" key="4">
    <source>
        <dbReference type="Proteomes" id="UP000726737"/>
    </source>
</evidence>
<accession>A0A9P6TZG4</accession>
<proteinExistence type="predicted"/>
<feature type="region of interest" description="Disordered" evidence="2">
    <location>
        <begin position="370"/>
        <end position="394"/>
    </location>
</feature>
<feature type="compositionally biased region" description="Polar residues" evidence="2">
    <location>
        <begin position="14"/>
        <end position="33"/>
    </location>
</feature>
<feature type="region of interest" description="Disordered" evidence="2">
    <location>
        <begin position="412"/>
        <end position="432"/>
    </location>
</feature>
<feature type="region of interest" description="Disordered" evidence="2">
    <location>
        <begin position="175"/>
        <end position="255"/>
    </location>
</feature>
<feature type="compositionally biased region" description="Basic and acidic residues" evidence="2">
    <location>
        <begin position="235"/>
        <end position="246"/>
    </location>
</feature>
<comment type="caution">
    <text evidence="3">The sequence shown here is derived from an EMBL/GenBank/DDBJ whole genome shotgun (WGS) entry which is preliminary data.</text>
</comment>
<organism evidence="3 4">
    <name type="scientific">Mortierella polycephala</name>
    <dbReference type="NCBI Taxonomy" id="41804"/>
    <lineage>
        <taxon>Eukaryota</taxon>
        <taxon>Fungi</taxon>
        <taxon>Fungi incertae sedis</taxon>
        <taxon>Mucoromycota</taxon>
        <taxon>Mortierellomycotina</taxon>
        <taxon>Mortierellomycetes</taxon>
        <taxon>Mortierellales</taxon>
        <taxon>Mortierellaceae</taxon>
        <taxon>Mortierella</taxon>
    </lineage>
</organism>
<gene>
    <name evidence="3" type="ORF">BG011_006511</name>
</gene>
<feature type="coiled-coil region" evidence="1">
    <location>
        <begin position="285"/>
        <end position="312"/>
    </location>
</feature>
<sequence>MTLPLTREPHLENIGSSSAVELSLTTSRNPQETAENRRANELVEQLEGPGRGDKLETEMGTDSNNKRGFRLLPPMSIEHTIMVVCKRAARLCYRGGVNVKIGPDIDENNDSVTVPRDTEGEVHGAHANGSLIASSLRSSISSDSIYIDGTIHFRTQVEDTANDRDHSTHSLLDHRLTTPWRGPDTTQEDLTVVPSTSSVSSTSSALFTSPSTISINDDDAGSEGNGDTSVSSARQEQRNVRERRLELGPGGPLDSLRNGALTMNVSRKDTLSVLEHGAWMSYPKLVKVKNEIQQAKTAIAVAEAQLRELLEDGMNNNDSIAESDMGALETNVSAALVTLMDTNGIYPEAGPAAVCGSSNNENLEHYTDEAESGTTQESSLRRFPESTSKAASTLRRRLSGTVGYEVLHSTKTDREQKEAQTVTMDSPSHVLV</sequence>
<name>A0A9P6TZG4_9FUNG</name>
<evidence type="ECO:0000256" key="1">
    <source>
        <dbReference type="SAM" id="Coils"/>
    </source>
</evidence>
<feature type="compositionally biased region" description="Polar residues" evidence="2">
    <location>
        <begin position="225"/>
        <end position="234"/>
    </location>
</feature>
<reference evidence="3" key="1">
    <citation type="journal article" date="2020" name="Fungal Divers.">
        <title>Resolving the Mortierellaceae phylogeny through synthesis of multi-gene phylogenetics and phylogenomics.</title>
        <authorList>
            <person name="Vandepol N."/>
            <person name="Liber J."/>
            <person name="Desiro A."/>
            <person name="Na H."/>
            <person name="Kennedy M."/>
            <person name="Barry K."/>
            <person name="Grigoriev I.V."/>
            <person name="Miller A.N."/>
            <person name="O'Donnell K."/>
            <person name="Stajich J.E."/>
            <person name="Bonito G."/>
        </authorList>
    </citation>
    <scope>NUCLEOTIDE SEQUENCE</scope>
    <source>
        <strain evidence="3">KOD948</strain>
    </source>
</reference>
<evidence type="ECO:0000313" key="3">
    <source>
        <dbReference type="EMBL" id="KAG0253165.1"/>
    </source>
</evidence>
<feature type="region of interest" description="Disordered" evidence="2">
    <location>
        <begin position="1"/>
        <end position="67"/>
    </location>
</feature>
<keyword evidence="4" id="KW-1185">Reference proteome</keyword>
<dbReference type="EMBL" id="JAAAJA010000475">
    <property type="protein sequence ID" value="KAG0253165.1"/>
    <property type="molecule type" value="Genomic_DNA"/>
</dbReference>
<evidence type="ECO:0000256" key="2">
    <source>
        <dbReference type="SAM" id="MobiDB-lite"/>
    </source>
</evidence>
<protein>
    <submittedName>
        <fullName evidence="3">Uncharacterized protein</fullName>
    </submittedName>
</protein>
<dbReference type="Proteomes" id="UP000726737">
    <property type="component" value="Unassembled WGS sequence"/>
</dbReference>